<dbReference type="Pfam" id="PF00501">
    <property type="entry name" value="AMP-binding"/>
    <property type="match status" value="2"/>
</dbReference>
<dbReference type="EMBL" id="JBBNAF010000003">
    <property type="protein sequence ID" value="KAK9159852.1"/>
    <property type="molecule type" value="Genomic_DNA"/>
</dbReference>
<dbReference type="AlphaFoldDB" id="A0AAP0KW49"/>
<accession>A0AAP0KW49</accession>
<keyword evidence="3" id="KW-1185">Reference proteome</keyword>
<dbReference type="InterPro" id="IPR000873">
    <property type="entry name" value="AMP-dep_synth/lig_dom"/>
</dbReference>
<evidence type="ECO:0000313" key="3">
    <source>
        <dbReference type="Proteomes" id="UP001420932"/>
    </source>
</evidence>
<dbReference type="Gene3D" id="3.10.180.10">
    <property type="entry name" value="2,3-Dihydroxybiphenyl 1,2-Dioxygenase, domain 1"/>
    <property type="match status" value="1"/>
</dbReference>
<organism evidence="2 3">
    <name type="scientific">Stephania yunnanensis</name>
    <dbReference type="NCBI Taxonomy" id="152371"/>
    <lineage>
        <taxon>Eukaryota</taxon>
        <taxon>Viridiplantae</taxon>
        <taxon>Streptophyta</taxon>
        <taxon>Embryophyta</taxon>
        <taxon>Tracheophyta</taxon>
        <taxon>Spermatophyta</taxon>
        <taxon>Magnoliopsida</taxon>
        <taxon>Ranunculales</taxon>
        <taxon>Menispermaceae</taxon>
        <taxon>Menispermoideae</taxon>
        <taxon>Cissampelideae</taxon>
        <taxon>Stephania</taxon>
    </lineage>
</organism>
<dbReference type="PROSITE" id="PS00455">
    <property type="entry name" value="AMP_BINDING"/>
    <property type="match status" value="1"/>
</dbReference>
<evidence type="ECO:0000313" key="2">
    <source>
        <dbReference type="EMBL" id="KAK9159852.1"/>
    </source>
</evidence>
<dbReference type="Proteomes" id="UP001420932">
    <property type="component" value="Unassembled WGS sequence"/>
</dbReference>
<dbReference type="PANTHER" id="PTHR43813">
    <property type="entry name" value="ACYL-ACTIVATING ENZYME 16, CHLOROPLASTIC-RELATED"/>
    <property type="match status" value="1"/>
</dbReference>
<protein>
    <recommendedName>
        <fullName evidence="1">AMP-dependent synthetase/ligase domain-containing protein</fullName>
    </recommendedName>
</protein>
<dbReference type="InterPro" id="IPR029068">
    <property type="entry name" value="Glyas_Bleomycin-R_OHBP_Dase"/>
</dbReference>
<sequence>MAMLSLRCELACVAVDRRSVLEFRRSLRRGEIVRGRCRGGQGSRPRIRCCKSSVELQLRKYSPLLESSLLSNDNALQSGEWTTVPDIWRSSAEKYGDRTALVDPYHEPPSKLTYKQILEDQSLHIFVGSLEMLQSLHGKLWSRLRVIGVKPEEKVALFADNSSRWLVADQGIMATGAINVVRGTRSSVEELLQIYNHSESVALIVDNPDSFKKISATFISKAVIRFAVLLWGEKSSLDSAGTENTAIFDYREIIDLGRDSRRALSDSHEKDKNYTYEPICSDDVATLVYTSGTTGIPKGVMLTHRNLLHQIKNLWDIVPAEAGDRFLSMLPPWHAYERACEYFTFTYGVEQVYTTIKNLKEDLHRYQPHYLISVPLVYETLYRIQTLLNFKASLVVEASTGSDAVQVYKAAFGAEELKREMHTKKKAEQELPLIPKAELKGKFLTKNPKQHSMLVSVVDWVWARVIAAVLWPLHLLGKKLIYGKIHSAIGISKAIGVKLQNGYGLTESSPVVAARLPYCNVLGSVGHPLPYTNIQVVDAETAKVLPAGSKGIVKVKGPQVMKGYYKNPSATKQVLDDEGWLNTGDIGWIAPHHSLGRSRHCGGIIVLEGRAKDTIVLMTGENVEPSVLEEAAVRSKLIHQIVVIGQIESGLMTPTMKIRRDKVVALYSDQIARLFGK</sequence>
<gene>
    <name evidence="2" type="ORF">Syun_006193</name>
</gene>
<comment type="caution">
    <text evidence="2">The sequence shown here is derived from an EMBL/GenBank/DDBJ whole genome shotgun (WGS) entry which is preliminary data.</text>
</comment>
<proteinExistence type="predicted"/>
<dbReference type="Gene3D" id="2.30.38.10">
    <property type="entry name" value="Luciferase, Domain 3"/>
    <property type="match status" value="1"/>
</dbReference>
<dbReference type="PANTHER" id="PTHR43813:SF1">
    <property type="entry name" value="ACYL-ACTIVATING ENZYME 16, CHLOROPLASTIC-RELATED"/>
    <property type="match status" value="1"/>
</dbReference>
<dbReference type="GO" id="GO:0008922">
    <property type="term" value="F:long-chain fatty acid [acyl-carrier-protein] ligase activity"/>
    <property type="evidence" value="ECO:0007669"/>
    <property type="project" value="TreeGrafter"/>
</dbReference>
<feature type="domain" description="AMP-dependent synthetase/ligase" evidence="1">
    <location>
        <begin position="142"/>
        <end position="422"/>
    </location>
</feature>
<dbReference type="InterPro" id="IPR052987">
    <property type="entry name" value="Chloroplast_AMP-bd_Enzymes"/>
</dbReference>
<dbReference type="GO" id="GO:0030497">
    <property type="term" value="P:fatty acid elongation"/>
    <property type="evidence" value="ECO:0007669"/>
    <property type="project" value="TreeGrafter"/>
</dbReference>
<name>A0AAP0KW49_9MAGN</name>
<dbReference type="Gene3D" id="3.40.50.980">
    <property type="match status" value="2"/>
</dbReference>
<evidence type="ECO:0000259" key="1">
    <source>
        <dbReference type="Pfam" id="PF00501"/>
    </source>
</evidence>
<feature type="domain" description="AMP-dependent synthetase/ligase" evidence="1">
    <location>
        <begin position="495"/>
        <end position="565"/>
    </location>
</feature>
<reference evidence="2 3" key="1">
    <citation type="submission" date="2024-01" db="EMBL/GenBank/DDBJ databases">
        <title>Genome assemblies of Stephania.</title>
        <authorList>
            <person name="Yang L."/>
        </authorList>
    </citation>
    <scope>NUCLEOTIDE SEQUENCE [LARGE SCALE GENOMIC DNA]</scope>
    <source>
        <strain evidence="2">YNDBR</strain>
        <tissue evidence="2">Leaf</tissue>
    </source>
</reference>
<dbReference type="GO" id="GO:0009507">
    <property type="term" value="C:chloroplast"/>
    <property type="evidence" value="ECO:0007669"/>
    <property type="project" value="TreeGrafter"/>
</dbReference>
<dbReference type="SUPFAM" id="SSF56801">
    <property type="entry name" value="Acetyl-CoA synthetase-like"/>
    <property type="match status" value="1"/>
</dbReference>
<dbReference type="InterPro" id="IPR020845">
    <property type="entry name" value="AMP-binding_CS"/>
</dbReference>